<comment type="similarity">
    <text evidence="1">Belongs to the peptidase S51 family.</text>
</comment>
<dbReference type="InterPro" id="IPR005320">
    <property type="entry name" value="Peptidase_S51"/>
</dbReference>
<evidence type="ECO:0000256" key="1">
    <source>
        <dbReference type="ARBA" id="ARBA00006534"/>
    </source>
</evidence>
<reference evidence="5 6" key="1">
    <citation type="submission" date="2024-05" db="EMBL/GenBank/DDBJ databases">
        <title>Human gut microbiome strain richness.</title>
        <authorList>
            <person name="Chen-Liaw A."/>
        </authorList>
    </citation>
    <scope>NUCLEOTIDE SEQUENCE [LARGE SCALE GENOMIC DNA]</scope>
    <source>
        <strain evidence="5 6">J1100102st1_G3_J1100102_180507</strain>
    </source>
</reference>
<dbReference type="Pfam" id="PF03575">
    <property type="entry name" value="Peptidase_S51"/>
    <property type="match status" value="1"/>
</dbReference>
<dbReference type="Proteomes" id="UP001554047">
    <property type="component" value="Unassembled WGS sequence"/>
</dbReference>
<dbReference type="Gene3D" id="3.40.50.880">
    <property type="match status" value="1"/>
</dbReference>
<evidence type="ECO:0000256" key="3">
    <source>
        <dbReference type="ARBA" id="ARBA00022801"/>
    </source>
</evidence>
<dbReference type="EMBL" id="JBFDTB010000030">
    <property type="protein sequence ID" value="MEW3467374.1"/>
    <property type="molecule type" value="Genomic_DNA"/>
</dbReference>
<dbReference type="PANTHER" id="PTHR20842">
    <property type="entry name" value="PROTEASE S51 ALPHA-ASPARTYL DIPEPTIDASE"/>
    <property type="match status" value="1"/>
</dbReference>
<comment type="caution">
    <text evidence="5">The sequence shown here is derived from an EMBL/GenBank/DDBJ whole genome shotgun (WGS) entry which is preliminary data.</text>
</comment>
<keyword evidence="3" id="KW-0378">Hydrolase</keyword>
<keyword evidence="2" id="KW-0645">Protease</keyword>
<evidence type="ECO:0000313" key="5">
    <source>
        <dbReference type="EMBL" id="MEW3467374.1"/>
    </source>
</evidence>
<evidence type="ECO:0000256" key="2">
    <source>
        <dbReference type="ARBA" id="ARBA00022670"/>
    </source>
</evidence>
<dbReference type="CDD" id="cd03129">
    <property type="entry name" value="GAT1_Peptidase_E_like"/>
    <property type="match status" value="1"/>
</dbReference>
<dbReference type="SUPFAM" id="SSF52317">
    <property type="entry name" value="Class I glutamine amidotransferase-like"/>
    <property type="match status" value="1"/>
</dbReference>
<evidence type="ECO:0000313" key="6">
    <source>
        <dbReference type="Proteomes" id="UP001554047"/>
    </source>
</evidence>
<dbReference type="InterPro" id="IPR029062">
    <property type="entry name" value="Class_I_gatase-like"/>
</dbReference>
<dbReference type="PANTHER" id="PTHR20842:SF0">
    <property type="entry name" value="ALPHA-ASPARTYL DIPEPTIDASE"/>
    <property type="match status" value="1"/>
</dbReference>
<organism evidence="5 6">
    <name type="scientific">Enterococcus entomosocium</name>
    <dbReference type="NCBI Taxonomy" id="3034352"/>
    <lineage>
        <taxon>Bacteria</taxon>
        <taxon>Bacillati</taxon>
        <taxon>Bacillota</taxon>
        <taxon>Bacilli</taxon>
        <taxon>Lactobacillales</taxon>
        <taxon>Enterococcaceae</taxon>
        <taxon>Enterococcus</taxon>
    </lineage>
</organism>
<keyword evidence="6" id="KW-1185">Reference proteome</keyword>
<keyword evidence="4" id="KW-0720">Serine protease</keyword>
<gene>
    <name evidence="5" type="ORF">AB1I55_14855</name>
</gene>
<sequence>MKNLFLVSSFEEVSTELQSLDRDLVGKKVTFIPTASNVEEVTFYVESGQKALEEMGLIVDRLDVSTAKSEEIQKKLRENDCIYVTGGNTFFLLQELKKSGADQVIIEEIQKGKIYIGESAGAIVLSKTVEYVKTMDDPEEAPSLNSFSGLNMVDFYPLPHYKDIPFSKVTMDIEKQYKEQLNFCFINNLEGLIVEGNHTRIVKKIIRK</sequence>
<protein>
    <submittedName>
        <fullName evidence="5">Type 1 glutamine amidotransferase-like domain-containing protein</fullName>
    </submittedName>
</protein>
<dbReference type="RefSeq" id="WP_196044712.1">
    <property type="nucleotide sequence ID" value="NZ_JBFDTA010000014.1"/>
</dbReference>
<evidence type="ECO:0000256" key="4">
    <source>
        <dbReference type="ARBA" id="ARBA00022825"/>
    </source>
</evidence>
<accession>A0ABV3MG07</accession>
<proteinExistence type="inferred from homology"/>
<name>A0ABV3MG07_9ENTE</name>